<dbReference type="SUPFAM" id="SSF160631">
    <property type="entry name" value="SMI1/KNR4-like"/>
    <property type="match status" value="1"/>
</dbReference>
<keyword evidence="3" id="KW-1185">Reference proteome</keyword>
<dbReference type="InterPro" id="IPR018958">
    <property type="entry name" value="Knr4/Smi1-like_dom"/>
</dbReference>
<proteinExistence type="predicted"/>
<protein>
    <submittedName>
        <fullName evidence="2">SMI1/KNR4 family protein</fullName>
    </submittedName>
</protein>
<evidence type="ECO:0000313" key="2">
    <source>
        <dbReference type="EMBL" id="PSK11315.1"/>
    </source>
</evidence>
<organism evidence="2 3">
    <name type="scientific">Brevibacillus porteri</name>
    <dbReference type="NCBI Taxonomy" id="2126350"/>
    <lineage>
        <taxon>Bacteria</taxon>
        <taxon>Bacillati</taxon>
        <taxon>Bacillota</taxon>
        <taxon>Bacilli</taxon>
        <taxon>Bacillales</taxon>
        <taxon>Paenibacillaceae</taxon>
        <taxon>Brevibacillus</taxon>
    </lineage>
</organism>
<gene>
    <name evidence="2" type="ORF">C7R92_10290</name>
</gene>
<dbReference type="InterPro" id="IPR037883">
    <property type="entry name" value="Knr4/Smi1-like_sf"/>
</dbReference>
<dbReference type="EMBL" id="PXZO01000017">
    <property type="protein sequence ID" value="PSK11315.1"/>
    <property type="molecule type" value="Genomic_DNA"/>
</dbReference>
<dbReference type="Gene3D" id="3.40.1580.10">
    <property type="entry name" value="SMI1/KNR4-like"/>
    <property type="match status" value="1"/>
</dbReference>
<dbReference type="SMART" id="SM00860">
    <property type="entry name" value="SMI1_KNR4"/>
    <property type="match status" value="1"/>
</dbReference>
<sequence>MGIKFDYTFQELNREDIEGFEKRNNIILPSDYKEFLLKHNGGKPSARRFETQDGKITSSIMMYFPLSEQAEMNLENKYRMYTIGKIVPSNFLPIGIDPADSLICLSVGGNDVGKVYFCDMDYFEEDKELKEEFIVVIADSFTDFTSKLFIPDNS</sequence>
<dbReference type="Pfam" id="PF09346">
    <property type="entry name" value="SMI1_KNR4"/>
    <property type="match status" value="1"/>
</dbReference>
<comment type="caution">
    <text evidence="2">The sequence shown here is derived from an EMBL/GenBank/DDBJ whole genome shotgun (WGS) entry which is preliminary data.</text>
</comment>
<feature type="domain" description="Knr4/Smi1-like" evidence="1">
    <location>
        <begin position="11"/>
        <end position="147"/>
    </location>
</feature>
<name>A0ABX5FSQ0_9BACL</name>
<evidence type="ECO:0000313" key="3">
    <source>
        <dbReference type="Proteomes" id="UP000241645"/>
    </source>
</evidence>
<evidence type="ECO:0000259" key="1">
    <source>
        <dbReference type="SMART" id="SM00860"/>
    </source>
</evidence>
<dbReference type="Proteomes" id="UP000241645">
    <property type="component" value="Unassembled WGS sequence"/>
</dbReference>
<dbReference type="GeneID" id="95750506"/>
<reference evidence="2 3" key="1">
    <citation type="submission" date="2018-03" db="EMBL/GenBank/DDBJ databases">
        <title>Brevisbacillus phylogenomics.</title>
        <authorList>
            <person name="Dunlap C."/>
        </authorList>
    </citation>
    <scope>NUCLEOTIDE SEQUENCE [LARGE SCALE GENOMIC DNA]</scope>
    <source>
        <strain evidence="2 3">NRRL B-41110</strain>
    </source>
</reference>
<dbReference type="RefSeq" id="WP_069848049.1">
    <property type="nucleotide sequence ID" value="NZ_JARMEW010000008.1"/>
</dbReference>
<accession>A0ABX5FSQ0</accession>